<dbReference type="PANTHER" id="PTHR24070">
    <property type="entry name" value="RAS, DI-RAS, AND RHEB FAMILY MEMBERS OF SMALL GTPASE SUPERFAMILY"/>
    <property type="match status" value="1"/>
</dbReference>
<accession>A0A427YMI3</accession>
<evidence type="ECO:0000256" key="3">
    <source>
        <dbReference type="ARBA" id="ARBA00023134"/>
    </source>
</evidence>
<keyword evidence="2" id="KW-0547">Nucleotide-binding</keyword>
<dbReference type="PROSITE" id="PS51419">
    <property type="entry name" value="RAB"/>
    <property type="match status" value="1"/>
</dbReference>
<dbReference type="SUPFAM" id="SSF52540">
    <property type="entry name" value="P-loop containing nucleoside triphosphate hydrolases"/>
    <property type="match status" value="1"/>
</dbReference>
<dbReference type="GO" id="GO:0007165">
    <property type="term" value="P:signal transduction"/>
    <property type="evidence" value="ECO:0007669"/>
    <property type="project" value="InterPro"/>
</dbReference>
<reference evidence="5 6" key="1">
    <citation type="submission" date="2018-11" db="EMBL/GenBank/DDBJ databases">
        <title>Genome sequence of Saitozyma podzolica DSM 27192.</title>
        <authorList>
            <person name="Aliyu H."/>
            <person name="Gorte O."/>
            <person name="Ochsenreither K."/>
        </authorList>
    </citation>
    <scope>NUCLEOTIDE SEQUENCE [LARGE SCALE GENOMIC DNA]</scope>
    <source>
        <strain evidence="5 6">DSM 27192</strain>
    </source>
</reference>
<dbReference type="AlphaFoldDB" id="A0A427YMI3"/>
<dbReference type="InterPro" id="IPR020849">
    <property type="entry name" value="Small_GTPase_Ras-type"/>
</dbReference>
<dbReference type="SMART" id="SM00173">
    <property type="entry name" value="RAS"/>
    <property type="match status" value="1"/>
</dbReference>
<feature type="region of interest" description="Disordered" evidence="4">
    <location>
        <begin position="126"/>
        <end position="155"/>
    </location>
</feature>
<dbReference type="SMART" id="SM00175">
    <property type="entry name" value="RAB"/>
    <property type="match status" value="1"/>
</dbReference>
<name>A0A427YMI3_9TREE</name>
<dbReference type="InterPro" id="IPR001806">
    <property type="entry name" value="Small_GTPase"/>
</dbReference>
<dbReference type="SMART" id="SM00174">
    <property type="entry name" value="RHO"/>
    <property type="match status" value="1"/>
</dbReference>
<evidence type="ECO:0000256" key="4">
    <source>
        <dbReference type="SAM" id="MobiDB-lite"/>
    </source>
</evidence>
<dbReference type="PRINTS" id="PR00449">
    <property type="entry name" value="RASTRNSFRMNG"/>
</dbReference>
<dbReference type="Gene3D" id="3.40.50.300">
    <property type="entry name" value="P-loop containing nucleotide triphosphate hydrolases"/>
    <property type="match status" value="1"/>
</dbReference>
<proteinExistence type="predicted"/>
<dbReference type="Proteomes" id="UP000279259">
    <property type="component" value="Unassembled WGS sequence"/>
</dbReference>
<keyword evidence="6" id="KW-1185">Reference proteome</keyword>
<dbReference type="GO" id="GO:0005525">
    <property type="term" value="F:GTP binding"/>
    <property type="evidence" value="ECO:0007669"/>
    <property type="project" value="UniProtKB-KW"/>
</dbReference>
<dbReference type="EMBL" id="RSCD01000006">
    <property type="protein sequence ID" value="RSH92314.1"/>
    <property type="molecule type" value="Genomic_DNA"/>
</dbReference>
<evidence type="ECO:0000313" key="5">
    <source>
        <dbReference type="EMBL" id="RSH92314.1"/>
    </source>
</evidence>
<comment type="subcellular location">
    <subcellularLocation>
        <location evidence="1">Cell membrane</location>
        <topology evidence="1">Lipid-anchor</topology>
        <orientation evidence="1">Cytoplasmic side</orientation>
    </subcellularLocation>
</comment>
<gene>
    <name evidence="5" type="primary">RAS2</name>
    <name evidence="5" type="ORF">EHS25_008729</name>
</gene>
<organism evidence="5 6">
    <name type="scientific">Saitozyma podzolica</name>
    <dbReference type="NCBI Taxonomy" id="1890683"/>
    <lineage>
        <taxon>Eukaryota</taxon>
        <taxon>Fungi</taxon>
        <taxon>Dikarya</taxon>
        <taxon>Basidiomycota</taxon>
        <taxon>Agaricomycotina</taxon>
        <taxon>Tremellomycetes</taxon>
        <taxon>Tremellales</taxon>
        <taxon>Trimorphomycetaceae</taxon>
        <taxon>Saitozyma</taxon>
    </lineage>
</organism>
<dbReference type="STRING" id="1890683.A0A427YMI3"/>
<evidence type="ECO:0000256" key="1">
    <source>
        <dbReference type="ARBA" id="ARBA00004342"/>
    </source>
</evidence>
<dbReference type="PROSITE" id="PS51421">
    <property type="entry name" value="RAS"/>
    <property type="match status" value="1"/>
</dbReference>
<protein>
    <submittedName>
        <fullName evidence="5">Ras GTPase ras2</fullName>
    </submittedName>
</protein>
<evidence type="ECO:0000256" key="2">
    <source>
        <dbReference type="ARBA" id="ARBA00022741"/>
    </source>
</evidence>
<keyword evidence="3" id="KW-0342">GTP-binding</keyword>
<dbReference type="InterPro" id="IPR027417">
    <property type="entry name" value="P-loop_NTPase"/>
</dbReference>
<dbReference type="OrthoDB" id="5976022at2759"/>
<dbReference type="GO" id="GO:0003924">
    <property type="term" value="F:GTPase activity"/>
    <property type="evidence" value="ECO:0007669"/>
    <property type="project" value="InterPro"/>
</dbReference>
<dbReference type="GO" id="GO:0005886">
    <property type="term" value="C:plasma membrane"/>
    <property type="evidence" value="ECO:0007669"/>
    <property type="project" value="UniProtKB-SubCell"/>
</dbReference>
<evidence type="ECO:0000313" key="6">
    <source>
        <dbReference type="Proteomes" id="UP000279259"/>
    </source>
</evidence>
<dbReference type="Pfam" id="PF00071">
    <property type="entry name" value="Ras"/>
    <property type="match status" value="3"/>
</dbReference>
<comment type="caution">
    <text evidence="5">The sequence shown here is derived from an EMBL/GenBank/DDBJ whole genome shotgun (WGS) entry which is preliminary data.</text>
</comment>
<sequence length="237" mass="26164">MLFKITVLGDGGVGKTALTVQFTMSSFVEVGQRLGDMARSDQADGDTQTYDPTIEDCYRKQWVMAEMGLDQAPRLELTRAEEYTALRDQWIRDGEGFLVVYSITSRSTFERVERIVERVIRVKDDVSSPTYSSDPYGRSPQSPTTPGGPGARRRAPIVIVGNKRDLYNAREVSTEEARVLAMRLGCDFYETSAKANTNVEAAFKSIVRQIKGTKRGYEGGGVAGAKVGGKKKKCVIL</sequence>